<evidence type="ECO:0000313" key="2">
    <source>
        <dbReference type="EMBL" id="ABE52139.1"/>
    </source>
</evidence>
<dbReference type="Proteomes" id="UP000001979">
    <property type="component" value="Chromosome"/>
</dbReference>
<evidence type="ECO:0000313" key="3">
    <source>
        <dbReference type="Proteomes" id="UP000001979"/>
    </source>
</evidence>
<feature type="transmembrane region" description="Helical" evidence="1">
    <location>
        <begin position="91"/>
        <end position="118"/>
    </location>
</feature>
<feature type="transmembrane region" description="Helical" evidence="1">
    <location>
        <begin position="125"/>
        <end position="141"/>
    </location>
</feature>
<proteinExistence type="predicted"/>
<keyword evidence="3" id="KW-1185">Reference proteome</keyword>
<keyword evidence="1" id="KW-0812">Transmembrane</keyword>
<name>Q12WN7_METBU</name>
<gene>
    <name evidence="2" type="ordered locus">Mbur_1217</name>
</gene>
<accession>Q12WN7</accession>
<dbReference type="EMBL" id="CP000300">
    <property type="protein sequence ID" value="ABE52139.1"/>
    <property type="molecule type" value="Genomic_DNA"/>
</dbReference>
<dbReference type="KEGG" id="mbu:Mbur_1217"/>
<dbReference type="STRING" id="259564.Mbur_1217"/>
<keyword evidence="1" id="KW-1133">Transmembrane helix</keyword>
<feature type="transmembrane region" description="Helical" evidence="1">
    <location>
        <begin position="36"/>
        <end position="59"/>
    </location>
</feature>
<dbReference type="AlphaFoldDB" id="Q12WN7"/>
<feature type="transmembrane region" description="Helical" evidence="1">
    <location>
        <begin position="6"/>
        <end position="24"/>
    </location>
</feature>
<evidence type="ECO:0000256" key="1">
    <source>
        <dbReference type="SAM" id="Phobius"/>
    </source>
</evidence>
<sequence>MMEHIFKFVLTLNSLLLSLMVFLVKEEIVINSLHPYISNLPNIITYILYFLVILIFTWLSMQLTNTLDTDEIDEGSISVIEPANDAFLPSYLGYFFVALSVPNIEVFFYVFTIICVFIFYSRISYFNPIFFLFGFNFYYIVNNKNIKVLLITRRQLKEPNNVVFNNLRRINNYTFMDMERQVP</sequence>
<dbReference type="HOGENOM" id="CLU_124925_0_0_2"/>
<reference evidence="3" key="1">
    <citation type="journal article" date="2009" name="ISME J.">
        <title>The genome sequence of the psychrophilic archaeon, Methanococcoides burtonii: the role of genome evolution in cold adaptation.</title>
        <authorList>
            <person name="Allen M.A."/>
            <person name="Lauro F.M."/>
            <person name="Williams T.J."/>
            <person name="Burg D."/>
            <person name="Siddiqui K.S."/>
            <person name="De Francisci D."/>
            <person name="Chong K.W."/>
            <person name="Pilak O."/>
            <person name="Chew H.H."/>
            <person name="De Maere M.Z."/>
            <person name="Ting L."/>
            <person name="Katrib M."/>
            <person name="Ng C."/>
            <person name="Sowers K.R."/>
            <person name="Galperin M.Y."/>
            <person name="Anderson I.J."/>
            <person name="Ivanova N."/>
            <person name="Dalin E."/>
            <person name="Martinez M."/>
            <person name="Lapidus A."/>
            <person name="Hauser L."/>
            <person name="Land M."/>
            <person name="Thomas T."/>
            <person name="Cavicchioli R."/>
        </authorList>
    </citation>
    <scope>NUCLEOTIDE SEQUENCE [LARGE SCALE GENOMIC DNA]</scope>
    <source>
        <strain evidence="3">DSM 6242 / NBRC 107633 / OCM 468 / ACE-M</strain>
    </source>
</reference>
<protein>
    <submittedName>
        <fullName evidence="2">Uncharacterized protein</fullName>
    </submittedName>
</protein>
<organism evidence="2 3">
    <name type="scientific">Methanococcoides burtonii (strain DSM 6242 / NBRC 107633 / OCM 468 / ACE-M)</name>
    <dbReference type="NCBI Taxonomy" id="259564"/>
    <lineage>
        <taxon>Archaea</taxon>
        <taxon>Methanobacteriati</taxon>
        <taxon>Methanobacteriota</taxon>
        <taxon>Stenosarchaea group</taxon>
        <taxon>Methanomicrobia</taxon>
        <taxon>Methanosarcinales</taxon>
        <taxon>Methanosarcinaceae</taxon>
        <taxon>Methanococcoides</taxon>
    </lineage>
</organism>
<keyword evidence="1" id="KW-0472">Membrane</keyword>